<organism evidence="16 17">
    <name type="scientific">Pseudohalioglobus sediminis</name>
    <dbReference type="NCBI Taxonomy" id="2606449"/>
    <lineage>
        <taxon>Bacteria</taxon>
        <taxon>Pseudomonadati</taxon>
        <taxon>Pseudomonadota</taxon>
        <taxon>Gammaproteobacteria</taxon>
        <taxon>Cellvibrionales</taxon>
        <taxon>Halieaceae</taxon>
        <taxon>Pseudohalioglobus</taxon>
    </lineage>
</organism>
<feature type="domain" description="TonB-dependent receptor plug" evidence="15">
    <location>
        <begin position="65"/>
        <end position="144"/>
    </location>
</feature>
<feature type="domain" description="TonB-dependent receptor-like beta-barrel" evidence="14">
    <location>
        <begin position="228"/>
        <end position="763"/>
    </location>
</feature>
<dbReference type="Gene3D" id="2.40.170.20">
    <property type="entry name" value="TonB-dependent receptor, beta-barrel domain"/>
    <property type="match status" value="2"/>
</dbReference>
<keyword evidence="17" id="KW-1185">Reference proteome</keyword>
<keyword evidence="9 11" id="KW-0472">Membrane</keyword>
<evidence type="ECO:0000256" key="11">
    <source>
        <dbReference type="PROSITE-ProRule" id="PRU01360"/>
    </source>
</evidence>
<dbReference type="EMBL" id="VTUX01000003">
    <property type="protein sequence ID" value="KAA1192498.1"/>
    <property type="molecule type" value="Genomic_DNA"/>
</dbReference>
<dbReference type="InterPro" id="IPR039426">
    <property type="entry name" value="TonB-dep_rcpt-like"/>
</dbReference>
<dbReference type="GO" id="GO:0009279">
    <property type="term" value="C:cell outer membrane"/>
    <property type="evidence" value="ECO:0007669"/>
    <property type="project" value="UniProtKB-SubCell"/>
</dbReference>
<dbReference type="AlphaFoldDB" id="A0A5B0X1H5"/>
<evidence type="ECO:0000256" key="12">
    <source>
        <dbReference type="RuleBase" id="RU003357"/>
    </source>
</evidence>
<evidence type="ECO:0000256" key="4">
    <source>
        <dbReference type="ARBA" id="ARBA00022496"/>
    </source>
</evidence>
<evidence type="ECO:0000256" key="2">
    <source>
        <dbReference type="ARBA" id="ARBA00022448"/>
    </source>
</evidence>
<reference evidence="16 17" key="1">
    <citation type="submission" date="2019-09" db="EMBL/GenBank/DDBJ databases">
        <authorList>
            <person name="Chen X.-Y."/>
        </authorList>
    </citation>
    <scope>NUCLEOTIDE SEQUENCE [LARGE SCALE GENOMIC DNA]</scope>
    <source>
        <strain evidence="16 17">NY5</strain>
    </source>
</reference>
<gene>
    <name evidence="16" type="ORF">F0M18_07450</name>
</gene>
<feature type="chain" id="PRO_5022986213" evidence="13">
    <location>
        <begin position="24"/>
        <end position="804"/>
    </location>
</feature>
<evidence type="ECO:0000256" key="10">
    <source>
        <dbReference type="ARBA" id="ARBA00023237"/>
    </source>
</evidence>
<dbReference type="SUPFAM" id="SSF56935">
    <property type="entry name" value="Porins"/>
    <property type="match status" value="1"/>
</dbReference>
<keyword evidence="7" id="KW-0406">Ion transport</keyword>
<evidence type="ECO:0000259" key="15">
    <source>
        <dbReference type="Pfam" id="PF07715"/>
    </source>
</evidence>
<keyword evidence="10 11" id="KW-0998">Cell outer membrane</keyword>
<keyword evidence="5 11" id="KW-0812">Transmembrane</keyword>
<evidence type="ECO:0000256" key="13">
    <source>
        <dbReference type="SAM" id="SignalP"/>
    </source>
</evidence>
<dbReference type="GO" id="GO:0006826">
    <property type="term" value="P:iron ion transport"/>
    <property type="evidence" value="ECO:0007669"/>
    <property type="project" value="UniProtKB-KW"/>
</dbReference>
<keyword evidence="2 11" id="KW-0813">Transport</keyword>
<comment type="caution">
    <text evidence="16">The sequence shown here is derived from an EMBL/GenBank/DDBJ whole genome shotgun (WGS) entry which is preliminary data.</text>
</comment>
<dbReference type="Pfam" id="PF00593">
    <property type="entry name" value="TonB_dep_Rec_b-barrel"/>
    <property type="match status" value="1"/>
</dbReference>
<evidence type="ECO:0000256" key="6">
    <source>
        <dbReference type="ARBA" id="ARBA00023004"/>
    </source>
</evidence>
<dbReference type="PROSITE" id="PS52016">
    <property type="entry name" value="TONB_DEPENDENT_REC_3"/>
    <property type="match status" value="1"/>
</dbReference>
<keyword evidence="16" id="KW-0675">Receptor</keyword>
<dbReference type="InterPro" id="IPR012910">
    <property type="entry name" value="Plug_dom"/>
</dbReference>
<dbReference type="InterPro" id="IPR000531">
    <property type="entry name" value="Beta-barrel_TonB"/>
</dbReference>
<sequence>MRTIERSHLFVALASALSLAAPAAAQDVLEEVIVTAQKRSENMLDIPVAMNALSGVKVDEEFITGVESLTRLAPSLTILDDDISIRGIGTGGFALQVEPTVAFSIDGVVLARTSQAFINLIDVERIEVLRGPQGTLFGKNSSAGLVQIITRRPSREALEGEAELQLIEDDQYIFRGALSGPLTDSTAAGLSVYYEDNDGFTPNPSVSGKNNGEETYTVRGKIDSDLTDNINLLVTGYVRESDKTGPDLQWRSISEPALQDIVSGLGVTADDENETSTSDGQGFENTDEWSLQAELNWDVGDFTLTSLSAYMEWEIETRDDVDEQPTPIRETRFYYFTPSPFGNVGPVNFQQRVGQTIDQFSQELRLTSPAGEKLEYIVGAYFQTYELDDSVRRDFDLCTLPGLILGFPPGPPSPSLVPGQACVDPTFSIISLTDASRLVGFPDVNGQPALTVAEVVRNVKGDNYAVFGQGTYRFTDALALTAGMRYQYDETDLDFEVTIPNIVPGWGFGPAATLSDSVSGDGASGKLALQYDVTDDTMVYGSYARGYKGPTGVFEGGAIADIDAETSDNFEVGLRTAILDNRGFVALTGFWSDYENFQEEQFSAVEQTFILSNVGEVRSRGVELETRANIGEHWVFDAAVSYVDATIEDYPGGPCYVPVTSDPGCVFTPGPGGTVSTTKDLAGGDMPNSPDWKYYVSGRYQRDLGGSNLRVFGQLSYAWQDEVNYSISQNPLTVQDDYGILNGNIGFGSQDGTYQVTLFARNLLDEDYVTNVFQDFIIGYSANTLHYRPKDAERIFGIAFRGSF</sequence>
<evidence type="ECO:0000313" key="17">
    <source>
        <dbReference type="Proteomes" id="UP000323708"/>
    </source>
</evidence>
<keyword evidence="4" id="KW-0410">Iron transport</keyword>
<evidence type="ECO:0000256" key="8">
    <source>
        <dbReference type="ARBA" id="ARBA00023077"/>
    </source>
</evidence>
<dbReference type="InterPro" id="IPR036942">
    <property type="entry name" value="Beta-barrel_TonB_sf"/>
</dbReference>
<evidence type="ECO:0000256" key="1">
    <source>
        <dbReference type="ARBA" id="ARBA00004571"/>
    </source>
</evidence>
<evidence type="ECO:0000256" key="3">
    <source>
        <dbReference type="ARBA" id="ARBA00022452"/>
    </source>
</evidence>
<evidence type="ECO:0000259" key="14">
    <source>
        <dbReference type="Pfam" id="PF00593"/>
    </source>
</evidence>
<evidence type="ECO:0000256" key="5">
    <source>
        <dbReference type="ARBA" id="ARBA00022692"/>
    </source>
</evidence>
<keyword evidence="3 11" id="KW-1134">Transmembrane beta strand</keyword>
<feature type="signal peptide" evidence="13">
    <location>
        <begin position="1"/>
        <end position="23"/>
    </location>
</feature>
<comment type="subcellular location">
    <subcellularLocation>
        <location evidence="1 11">Cell outer membrane</location>
        <topology evidence="1 11">Multi-pass membrane protein</topology>
    </subcellularLocation>
</comment>
<accession>A0A5B0X1H5</accession>
<dbReference type="PANTHER" id="PTHR32552:SF81">
    <property type="entry name" value="TONB-DEPENDENT OUTER MEMBRANE RECEPTOR"/>
    <property type="match status" value="1"/>
</dbReference>
<evidence type="ECO:0000256" key="7">
    <source>
        <dbReference type="ARBA" id="ARBA00023065"/>
    </source>
</evidence>
<dbReference type="PANTHER" id="PTHR32552">
    <property type="entry name" value="FERRICHROME IRON RECEPTOR-RELATED"/>
    <property type="match status" value="1"/>
</dbReference>
<evidence type="ECO:0000256" key="9">
    <source>
        <dbReference type="ARBA" id="ARBA00023136"/>
    </source>
</evidence>
<dbReference type="Proteomes" id="UP000323708">
    <property type="component" value="Unassembled WGS sequence"/>
</dbReference>
<dbReference type="Pfam" id="PF07715">
    <property type="entry name" value="Plug"/>
    <property type="match status" value="1"/>
</dbReference>
<evidence type="ECO:0000313" key="16">
    <source>
        <dbReference type="EMBL" id="KAA1192498.1"/>
    </source>
</evidence>
<keyword evidence="8 12" id="KW-0798">TonB box</keyword>
<comment type="similarity">
    <text evidence="11 12">Belongs to the TonB-dependent receptor family.</text>
</comment>
<keyword evidence="13" id="KW-0732">Signal</keyword>
<name>A0A5B0X1H5_9GAMM</name>
<dbReference type="RefSeq" id="WP_149610791.1">
    <property type="nucleotide sequence ID" value="NZ_VTUX01000003.1"/>
</dbReference>
<protein>
    <submittedName>
        <fullName evidence="16">TonB-dependent receptor</fullName>
    </submittedName>
</protein>
<keyword evidence="6" id="KW-0408">Iron</keyword>
<proteinExistence type="inferred from homology"/>